<reference evidence="1" key="1">
    <citation type="submission" date="2021-06" db="EMBL/GenBank/DDBJ databases">
        <authorList>
            <person name="Kallberg Y."/>
            <person name="Tangrot J."/>
            <person name="Rosling A."/>
        </authorList>
    </citation>
    <scope>NUCLEOTIDE SEQUENCE</scope>
    <source>
        <strain evidence="1">UK204</strain>
    </source>
</reference>
<accession>A0A9N9DKM8</accession>
<sequence length="123" mass="13718">NGCIVALKYVATGKYLSSISGLNYITGSYAQLVFANNLLDSDALWNIIFSGNELASYTNTTNIYLQHKSSSYFLGIYNDSSYKSPVTQHTEVFLRSHDLQFTIGNDTFQEVVCHNERLGGNDE</sequence>
<dbReference type="Gene3D" id="2.80.10.50">
    <property type="match status" value="1"/>
</dbReference>
<evidence type="ECO:0000313" key="2">
    <source>
        <dbReference type="Proteomes" id="UP000789570"/>
    </source>
</evidence>
<dbReference type="InterPro" id="IPR036300">
    <property type="entry name" value="MIR_dom_sf"/>
</dbReference>
<name>A0A9N9DKM8_9GLOM</name>
<dbReference type="OrthoDB" id="2379782at2759"/>
<comment type="caution">
    <text evidence="1">The sequence shown here is derived from an EMBL/GenBank/DDBJ whole genome shotgun (WGS) entry which is preliminary data.</text>
</comment>
<proteinExistence type="predicted"/>
<gene>
    <name evidence="1" type="ORF">FCALED_LOCUS10440</name>
</gene>
<dbReference type="AlphaFoldDB" id="A0A9N9DKM8"/>
<dbReference type="SUPFAM" id="SSF82109">
    <property type="entry name" value="MIR domain"/>
    <property type="match status" value="1"/>
</dbReference>
<organism evidence="1 2">
    <name type="scientific">Funneliformis caledonium</name>
    <dbReference type="NCBI Taxonomy" id="1117310"/>
    <lineage>
        <taxon>Eukaryota</taxon>
        <taxon>Fungi</taxon>
        <taxon>Fungi incertae sedis</taxon>
        <taxon>Mucoromycota</taxon>
        <taxon>Glomeromycotina</taxon>
        <taxon>Glomeromycetes</taxon>
        <taxon>Glomerales</taxon>
        <taxon>Glomeraceae</taxon>
        <taxon>Funneliformis</taxon>
    </lineage>
</organism>
<evidence type="ECO:0000313" key="1">
    <source>
        <dbReference type="EMBL" id="CAG8638501.1"/>
    </source>
</evidence>
<feature type="non-terminal residue" evidence="1">
    <location>
        <position position="1"/>
    </location>
</feature>
<keyword evidence="2" id="KW-1185">Reference proteome</keyword>
<dbReference type="Proteomes" id="UP000789570">
    <property type="component" value="Unassembled WGS sequence"/>
</dbReference>
<dbReference type="EMBL" id="CAJVPQ010003844">
    <property type="protein sequence ID" value="CAG8638501.1"/>
    <property type="molecule type" value="Genomic_DNA"/>
</dbReference>
<protein>
    <submittedName>
        <fullName evidence="1">4731_t:CDS:1</fullName>
    </submittedName>
</protein>